<evidence type="ECO:0000313" key="3">
    <source>
        <dbReference type="Proteomes" id="UP000749293"/>
    </source>
</evidence>
<feature type="region of interest" description="Disordered" evidence="1">
    <location>
        <begin position="25"/>
        <end position="45"/>
    </location>
</feature>
<protein>
    <submittedName>
        <fullName evidence="2">Uncharacterized protein</fullName>
    </submittedName>
</protein>
<feature type="region of interest" description="Disordered" evidence="1">
    <location>
        <begin position="389"/>
        <end position="412"/>
    </location>
</feature>
<keyword evidence="3" id="KW-1185">Reference proteome</keyword>
<sequence length="541" mass="60238">MGLQGPLTAQALGRSPYDDVVIGGPEDGATPSQIYDHRGRPMNPRSKQINRSIIRAHNEVMHVVGVAEPDNPHDPDEYESKRQHSEYETAIGLRLIWATKRCIGMVGALGLNGFRQRVLVYEDYSRTPCWDLYQNAQRNFSFAGSMLPGAHAYMLAEYIERNWNPQWSSLRDRSVVKEYVGYAWSYVTIHLQLYSCLQRLGLISSTQLLPSWRFLESLIPAPPPLEDFTPRALLKWASGAVISVAPLLVWTATRRLTQQWRFRTWQRIFTHIPNPIIGGQEILTLDDMSEPSDDSGEDLPMPSTSQATEGQGVRQEREQMSGDGIGNHDDGVSPQSTSEEEQGGSSSQADTGAHTSADDYGSDDDDGDENEGVSATLISFDVEATEATEVPQGMWSAELRSSTGPDARSGSSAPTYLSTMLTRLPALTAANIATDRIVRLLTAPHEAMTLRLVARVFCAQHGLPCDDVIFGFGLLSGLNATWLLNFFWTELTHFALSAEIWSVFTIIAQYFHKSEKEWEDFDSKDWGDLGPFKDDEPICWG</sequence>
<feature type="compositionally biased region" description="Low complexity" evidence="1">
    <location>
        <begin position="333"/>
        <end position="348"/>
    </location>
</feature>
<dbReference type="GeneID" id="55969129"/>
<dbReference type="EMBL" id="JAANYQ010000016">
    <property type="protein sequence ID" value="KAF4120463.1"/>
    <property type="molecule type" value="Genomic_DNA"/>
</dbReference>
<dbReference type="RefSeq" id="XP_035319115.1">
    <property type="nucleotide sequence ID" value="XM_035464877.1"/>
</dbReference>
<dbReference type="Proteomes" id="UP000749293">
    <property type="component" value="Unassembled WGS sequence"/>
</dbReference>
<evidence type="ECO:0000256" key="1">
    <source>
        <dbReference type="SAM" id="MobiDB-lite"/>
    </source>
</evidence>
<feature type="compositionally biased region" description="Acidic residues" evidence="1">
    <location>
        <begin position="287"/>
        <end position="297"/>
    </location>
</feature>
<name>A0A9P4YRN7_9HYPO</name>
<feature type="compositionally biased region" description="Acidic residues" evidence="1">
    <location>
        <begin position="360"/>
        <end position="371"/>
    </location>
</feature>
<feature type="region of interest" description="Disordered" evidence="1">
    <location>
        <begin position="286"/>
        <end position="372"/>
    </location>
</feature>
<comment type="caution">
    <text evidence="2">The sequence shown here is derived from an EMBL/GenBank/DDBJ whole genome shotgun (WGS) entry which is preliminary data.</text>
</comment>
<accession>A0A9P4YRN7</accession>
<organism evidence="2 3">
    <name type="scientific">Geosmithia morbida</name>
    <dbReference type="NCBI Taxonomy" id="1094350"/>
    <lineage>
        <taxon>Eukaryota</taxon>
        <taxon>Fungi</taxon>
        <taxon>Dikarya</taxon>
        <taxon>Ascomycota</taxon>
        <taxon>Pezizomycotina</taxon>
        <taxon>Sordariomycetes</taxon>
        <taxon>Hypocreomycetidae</taxon>
        <taxon>Hypocreales</taxon>
        <taxon>Bionectriaceae</taxon>
        <taxon>Geosmithia</taxon>
    </lineage>
</organism>
<evidence type="ECO:0000313" key="2">
    <source>
        <dbReference type="EMBL" id="KAF4120463.1"/>
    </source>
</evidence>
<dbReference type="AlphaFoldDB" id="A0A9P4YRN7"/>
<proteinExistence type="predicted"/>
<feature type="compositionally biased region" description="Polar residues" evidence="1">
    <location>
        <begin position="399"/>
        <end position="412"/>
    </location>
</feature>
<gene>
    <name evidence="2" type="ORF">GMORB2_2901</name>
</gene>
<dbReference type="OrthoDB" id="5383784at2759"/>
<reference evidence="2" key="1">
    <citation type="submission" date="2020-03" db="EMBL/GenBank/DDBJ databases">
        <title>Site-based positive gene gene selection in Geosmithia morbida across the United States reveals a broad range of putative effectors and factors for local host and environmental adapation.</title>
        <authorList>
            <person name="Onufrak A."/>
            <person name="Murdoch R.W."/>
            <person name="Gazis R."/>
            <person name="Huff M."/>
            <person name="Staton M."/>
            <person name="Klingeman W."/>
            <person name="Hadziabdic D."/>
        </authorList>
    </citation>
    <scope>NUCLEOTIDE SEQUENCE</scope>
    <source>
        <strain evidence="2">1262</strain>
    </source>
</reference>
<feature type="compositionally biased region" description="Basic and acidic residues" evidence="1">
    <location>
        <begin position="314"/>
        <end position="331"/>
    </location>
</feature>